<organism evidence="2 3">
    <name type="scientific">Kushneria indalinina DSM 14324</name>
    <dbReference type="NCBI Taxonomy" id="1122140"/>
    <lineage>
        <taxon>Bacteria</taxon>
        <taxon>Pseudomonadati</taxon>
        <taxon>Pseudomonadota</taxon>
        <taxon>Gammaproteobacteria</taxon>
        <taxon>Oceanospirillales</taxon>
        <taxon>Halomonadaceae</taxon>
        <taxon>Kushneria</taxon>
    </lineage>
</organism>
<dbReference type="Pfam" id="PF09413">
    <property type="entry name" value="DUF2007"/>
    <property type="match status" value="1"/>
</dbReference>
<evidence type="ECO:0000313" key="2">
    <source>
        <dbReference type="EMBL" id="REC95232.1"/>
    </source>
</evidence>
<accession>A0A3D9DWT2</accession>
<evidence type="ECO:0000313" key="3">
    <source>
        <dbReference type="Proteomes" id="UP000256334"/>
    </source>
</evidence>
<dbReference type="Gene3D" id="3.30.70.790">
    <property type="entry name" value="UreE, C-terminal domain"/>
    <property type="match status" value="1"/>
</dbReference>
<dbReference type="EMBL" id="QRDJ01000007">
    <property type="protein sequence ID" value="REC95232.1"/>
    <property type="molecule type" value="Genomic_DNA"/>
</dbReference>
<evidence type="ECO:0000259" key="1">
    <source>
        <dbReference type="Pfam" id="PF09413"/>
    </source>
</evidence>
<dbReference type="OrthoDB" id="8480302at2"/>
<proteinExistence type="predicted"/>
<feature type="domain" description="DUF2007" evidence="1">
    <location>
        <begin position="7"/>
        <end position="72"/>
    </location>
</feature>
<keyword evidence="3" id="KW-1185">Reference proteome</keyword>
<dbReference type="SUPFAM" id="SSF54913">
    <property type="entry name" value="GlnB-like"/>
    <property type="match status" value="1"/>
</dbReference>
<dbReference type="Proteomes" id="UP000256334">
    <property type="component" value="Unassembled WGS sequence"/>
</dbReference>
<name>A0A3D9DWT2_9GAMM</name>
<dbReference type="InterPro" id="IPR011322">
    <property type="entry name" value="N-reg_PII-like_a/b"/>
</dbReference>
<comment type="caution">
    <text evidence="2">The sequence shown here is derived from an EMBL/GenBank/DDBJ whole genome shotgun (WGS) entry which is preliminary data.</text>
</comment>
<reference evidence="2 3" key="1">
    <citation type="submission" date="2018-07" db="EMBL/GenBank/DDBJ databases">
        <title>Genomic Encyclopedia of Type Strains, Phase IV (KMG-IV): sequencing the most valuable type-strain genomes for metagenomic binning, comparative biology and taxonomic classification.</title>
        <authorList>
            <person name="Goeker M."/>
        </authorList>
    </citation>
    <scope>NUCLEOTIDE SEQUENCE [LARGE SCALE GENOMIC DNA]</scope>
    <source>
        <strain evidence="2 3">DSM 14324</strain>
    </source>
</reference>
<dbReference type="InterPro" id="IPR018551">
    <property type="entry name" value="DUF2007"/>
</dbReference>
<dbReference type="RefSeq" id="WP_115854295.1">
    <property type="nucleotide sequence ID" value="NZ_QRDJ01000007.1"/>
</dbReference>
<gene>
    <name evidence="2" type="ORF">C8D72_2067</name>
</gene>
<sequence length="122" mass="13551">MATGPLVTLVRFTYPFEAHLFKGLLESRGLAAFIADEHLITMQWMWEIALDGVKVQIHSHDLEAAREVLTDYQTHRLAESATQAEGPPPRSAVRFYGWRALVAACWAATGVVFPLPSSKGRT</sequence>
<protein>
    <submittedName>
        <fullName evidence="2">Putative signal transducing protein</fullName>
    </submittedName>
</protein>
<dbReference type="AlphaFoldDB" id="A0A3D9DWT2"/>